<feature type="transmembrane region" description="Helical" evidence="7">
    <location>
        <begin position="384"/>
        <end position="402"/>
    </location>
</feature>
<feature type="transmembrane region" description="Helical" evidence="7">
    <location>
        <begin position="543"/>
        <end position="561"/>
    </location>
</feature>
<feature type="transmembrane region" description="Helical" evidence="7">
    <location>
        <begin position="324"/>
        <end position="348"/>
    </location>
</feature>
<dbReference type="Pfam" id="PF03176">
    <property type="entry name" value="MMPL"/>
    <property type="match status" value="2"/>
</dbReference>
<evidence type="ECO:0000256" key="1">
    <source>
        <dbReference type="ARBA" id="ARBA00004651"/>
    </source>
</evidence>
<feature type="transmembrane region" description="Helical" evidence="7">
    <location>
        <begin position="249"/>
        <end position="271"/>
    </location>
</feature>
<feature type="transmembrane region" description="Helical" evidence="7">
    <location>
        <begin position="602"/>
        <end position="620"/>
    </location>
</feature>
<feature type="transmembrane region" description="Helical" evidence="7">
    <location>
        <begin position="641"/>
        <end position="665"/>
    </location>
</feature>
<feature type="transmembrane region" description="Helical" evidence="7">
    <location>
        <begin position="292"/>
        <end position="312"/>
    </location>
</feature>
<dbReference type="InterPro" id="IPR004869">
    <property type="entry name" value="MMPL_dom"/>
</dbReference>
<name>A0A7Y9UM90_9ACTN</name>
<dbReference type="RefSeq" id="WP_218855371.1">
    <property type="nucleotide sequence ID" value="NZ_JACCAA010000001.1"/>
</dbReference>
<dbReference type="AlphaFoldDB" id="A0A7Y9UM90"/>
<accession>A0A7Y9UM90</accession>
<comment type="subcellular location">
    <subcellularLocation>
        <location evidence="1">Cell membrane</location>
        <topology evidence="1">Multi-pass membrane protein</topology>
    </subcellularLocation>
</comment>
<dbReference type="GO" id="GO:0005886">
    <property type="term" value="C:plasma membrane"/>
    <property type="evidence" value="ECO:0007669"/>
    <property type="project" value="UniProtKB-SubCell"/>
</dbReference>
<dbReference type="PANTHER" id="PTHR33406">
    <property type="entry name" value="MEMBRANE PROTEIN MJ1562-RELATED"/>
    <property type="match status" value="1"/>
</dbReference>
<evidence type="ECO:0000256" key="5">
    <source>
        <dbReference type="ARBA" id="ARBA00022989"/>
    </source>
</evidence>
<keyword evidence="4 7" id="KW-0812">Transmembrane</keyword>
<comment type="caution">
    <text evidence="9">The sequence shown here is derived from an EMBL/GenBank/DDBJ whole genome shotgun (WGS) entry which is preliminary data.</text>
</comment>
<dbReference type="EMBL" id="JACCAA010000001">
    <property type="protein sequence ID" value="NYG57268.1"/>
    <property type="molecule type" value="Genomic_DNA"/>
</dbReference>
<sequence length="740" mass="77971">MTTRIIHFLFQSKKRAVGIVVLWLLIVGVLTQLAPTLESVEDNESANLPPAASDSMRARDLIRQASPTPGALPAIVVVHGQDDTPQTEIISAVSRITETLAGPDRPSQVSAEGIVSTATVPQAADQLVSSDGSTQLIIVPVTGSPSDKSFRAAVDDVRRLAADQAGQTKVAVTGPAGIATDTVKVFSSGDMTLLLATVLLVLVLLLLIYRSPLMALVPLLAAGIAMRVAEALGAMLADAGLITVSSQTASIMTVLLFGVGTDYALIITARYREALREEPDRPRAMQTALREVGETIVASASTVVLAMMALLVAVSPSLRGFGPYLALGVAVMALVAFTFIPALVLIFGRAVFWPSSERKVAERSQGGVIWQRVASLVHQAPAKVAAGLLILLVVMSAGLLNYQETFNSLSGFRTDTESARGQALIADQFGPGRLAPATVVVRTDKDLRDEPATTKIQSALANETDVDHLAGPPTFSKDGQTAIFDVVLDKDPYSAAALDAVEPLENTARTAAADAGIKDATVLVGGETAETADIRDALNRDTIYIVLLVLLIVTAVLILLLRSLLAPLYLVATLVLSFLATMGATVFFTVTVLGDEGIGNRVTAYVFIFLVALGVDYNIFIMSRFRREVRDAMPSTALRTALLRTGGVVSSAGLILAATFSVLMTQPIRELFQFGFAMAFGILLDTFLIRPLLVPAIVRLLGNRALWPTKVPHPETAAAAGLPVATTSSSTSTATSGKSS</sequence>
<dbReference type="InterPro" id="IPR050545">
    <property type="entry name" value="Mycobact_MmpL"/>
</dbReference>
<dbReference type="Proteomes" id="UP000540656">
    <property type="component" value="Unassembled WGS sequence"/>
</dbReference>
<dbReference type="PANTHER" id="PTHR33406:SF6">
    <property type="entry name" value="MEMBRANE PROTEIN YDGH-RELATED"/>
    <property type="match status" value="1"/>
</dbReference>
<feature type="transmembrane region" description="Helical" evidence="7">
    <location>
        <begin position="216"/>
        <end position="237"/>
    </location>
</feature>
<evidence type="ECO:0000256" key="4">
    <source>
        <dbReference type="ARBA" id="ARBA00022692"/>
    </source>
</evidence>
<evidence type="ECO:0000313" key="10">
    <source>
        <dbReference type="Proteomes" id="UP000540656"/>
    </source>
</evidence>
<keyword evidence="3" id="KW-1003">Cell membrane</keyword>
<keyword evidence="10" id="KW-1185">Reference proteome</keyword>
<comment type="similarity">
    <text evidence="2">Belongs to the resistance-nodulation-cell division (RND) (TC 2.A.6) family. MmpL subfamily.</text>
</comment>
<feature type="transmembrane region" description="Helical" evidence="7">
    <location>
        <begin position="191"/>
        <end position="209"/>
    </location>
</feature>
<keyword evidence="5 7" id="KW-1133">Transmembrane helix</keyword>
<protein>
    <submittedName>
        <fullName evidence="9">RND superfamily putative drug exporter</fullName>
    </submittedName>
</protein>
<evidence type="ECO:0000259" key="8">
    <source>
        <dbReference type="PROSITE" id="PS50156"/>
    </source>
</evidence>
<feature type="domain" description="SSD" evidence="8">
    <location>
        <begin position="216"/>
        <end position="346"/>
    </location>
</feature>
<reference evidence="9 10" key="1">
    <citation type="submission" date="2020-07" db="EMBL/GenBank/DDBJ databases">
        <title>Sequencing the genomes of 1000 actinobacteria strains.</title>
        <authorList>
            <person name="Klenk H.-P."/>
        </authorList>
    </citation>
    <scope>NUCLEOTIDE SEQUENCE [LARGE SCALE GENOMIC DNA]</scope>
    <source>
        <strain evidence="9 10">DSM 23819</strain>
    </source>
</reference>
<evidence type="ECO:0000256" key="7">
    <source>
        <dbReference type="SAM" id="Phobius"/>
    </source>
</evidence>
<gene>
    <name evidence="9" type="ORF">BJ980_000191</name>
</gene>
<dbReference type="InterPro" id="IPR000731">
    <property type="entry name" value="SSD"/>
</dbReference>
<evidence type="ECO:0000256" key="2">
    <source>
        <dbReference type="ARBA" id="ARBA00010157"/>
    </source>
</evidence>
<dbReference type="SUPFAM" id="SSF82866">
    <property type="entry name" value="Multidrug efflux transporter AcrB transmembrane domain"/>
    <property type="match status" value="2"/>
</dbReference>
<evidence type="ECO:0000256" key="3">
    <source>
        <dbReference type="ARBA" id="ARBA00022475"/>
    </source>
</evidence>
<evidence type="ECO:0000313" key="9">
    <source>
        <dbReference type="EMBL" id="NYG57268.1"/>
    </source>
</evidence>
<dbReference type="Gene3D" id="1.20.1640.10">
    <property type="entry name" value="Multidrug efflux transporter AcrB transmembrane domain"/>
    <property type="match status" value="2"/>
</dbReference>
<dbReference type="PROSITE" id="PS50156">
    <property type="entry name" value="SSD"/>
    <property type="match status" value="1"/>
</dbReference>
<organism evidence="9 10">
    <name type="scientific">Nocardioides daedukensis</name>
    <dbReference type="NCBI Taxonomy" id="634462"/>
    <lineage>
        <taxon>Bacteria</taxon>
        <taxon>Bacillati</taxon>
        <taxon>Actinomycetota</taxon>
        <taxon>Actinomycetes</taxon>
        <taxon>Propionibacteriales</taxon>
        <taxon>Nocardioidaceae</taxon>
        <taxon>Nocardioides</taxon>
    </lineage>
</organism>
<keyword evidence="6 7" id="KW-0472">Membrane</keyword>
<proteinExistence type="inferred from homology"/>
<evidence type="ECO:0000256" key="6">
    <source>
        <dbReference type="ARBA" id="ARBA00023136"/>
    </source>
</evidence>
<feature type="transmembrane region" description="Helical" evidence="7">
    <location>
        <begin position="568"/>
        <end position="590"/>
    </location>
</feature>